<dbReference type="InterPro" id="IPR005822">
    <property type="entry name" value="Ribosomal_uL13"/>
</dbReference>
<gene>
    <name evidence="4" type="primary">rplM</name>
    <name evidence="5" type="ORF">A2Z23_01595</name>
</gene>
<keyword evidence="2 4" id="KW-0689">Ribosomal protein</keyword>
<dbReference type="PANTHER" id="PTHR11545">
    <property type="entry name" value="RIBOSOMAL PROTEIN L13"/>
    <property type="match status" value="1"/>
</dbReference>
<proteinExistence type="inferred from homology"/>
<dbReference type="PIRSF" id="PIRSF002181">
    <property type="entry name" value="Ribosomal_L13"/>
    <property type="match status" value="1"/>
</dbReference>
<protein>
    <recommendedName>
        <fullName evidence="4">Large ribosomal subunit protein uL13</fullName>
    </recommendedName>
</protein>
<reference evidence="5 6" key="1">
    <citation type="journal article" date="2016" name="Nat. Commun.">
        <title>Thousands of microbial genomes shed light on interconnected biogeochemical processes in an aquifer system.</title>
        <authorList>
            <person name="Anantharaman K."/>
            <person name="Brown C.T."/>
            <person name="Hug L.A."/>
            <person name="Sharon I."/>
            <person name="Castelle C.J."/>
            <person name="Probst A.J."/>
            <person name="Thomas B.C."/>
            <person name="Singh A."/>
            <person name="Wilkins M.J."/>
            <person name="Karaoz U."/>
            <person name="Brodie E.L."/>
            <person name="Williams K.H."/>
            <person name="Hubbard S.S."/>
            <person name="Banfield J.F."/>
        </authorList>
    </citation>
    <scope>NUCLEOTIDE SEQUENCE [LARGE SCALE GENOMIC DNA]</scope>
</reference>
<comment type="function">
    <text evidence="4">This protein is one of the early assembly proteins of the 50S ribosomal subunit, although it is not seen to bind rRNA by itself. It is important during the early stages of 50S assembly.</text>
</comment>
<evidence type="ECO:0000256" key="3">
    <source>
        <dbReference type="ARBA" id="ARBA00023274"/>
    </source>
</evidence>
<evidence type="ECO:0000256" key="1">
    <source>
        <dbReference type="ARBA" id="ARBA00006227"/>
    </source>
</evidence>
<dbReference type="Pfam" id="PF00572">
    <property type="entry name" value="Ribosomal_L13"/>
    <property type="match status" value="1"/>
</dbReference>
<dbReference type="HAMAP" id="MF_01366">
    <property type="entry name" value="Ribosomal_uL13"/>
    <property type="match status" value="1"/>
</dbReference>
<dbReference type="SUPFAM" id="SSF52161">
    <property type="entry name" value="Ribosomal protein L13"/>
    <property type="match status" value="1"/>
</dbReference>
<dbReference type="Proteomes" id="UP000176628">
    <property type="component" value="Unassembled WGS sequence"/>
</dbReference>
<keyword evidence="3 4" id="KW-0687">Ribonucleoprotein</keyword>
<comment type="caution">
    <text evidence="5">The sequence shown here is derived from an EMBL/GenBank/DDBJ whole genome shotgun (WGS) entry which is preliminary data.</text>
</comment>
<comment type="subunit">
    <text evidence="4">Part of the 50S ribosomal subunit.</text>
</comment>
<evidence type="ECO:0000256" key="4">
    <source>
        <dbReference type="HAMAP-Rule" id="MF_01366"/>
    </source>
</evidence>
<dbReference type="GO" id="GO:0022625">
    <property type="term" value="C:cytosolic large ribosomal subunit"/>
    <property type="evidence" value="ECO:0007669"/>
    <property type="project" value="TreeGrafter"/>
</dbReference>
<dbReference type="GO" id="GO:0003735">
    <property type="term" value="F:structural constituent of ribosome"/>
    <property type="evidence" value="ECO:0007669"/>
    <property type="project" value="InterPro"/>
</dbReference>
<evidence type="ECO:0000256" key="2">
    <source>
        <dbReference type="ARBA" id="ARBA00022980"/>
    </source>
</evidence>
<evidence type="ECO:0000313" key="6">
    <source>
        <dbReference type="Proteomes" id="UP000176628"/>
    </source>
</evidence>
<dbReference type="GO" id="GO:0017148">
    <property type="term" value="P:negative regulation of translation"/>
    <property type="evidence" value="ECO:0007669"/>
    <property type="project" value="TreeGrafter"/>
</dbReference>
<organism evidence="5 6">
    <name type="scientific">Candidatus Curtissbacteria bacterium RBG_16_39_7</name>
    <dbReference type="NCBI Taxonomy" id="1797707"/>
    <lineage>
        <taxon>Bacteria</taxon>
        <taxon>Candidatus Curtissiibacteriota</taxon>
    </lineage>
</organism>
<dbReference type="Gene3D" id="3.90.1180.10">
    <property type="entry name" value="Ribosomal protein L13"/>
    <property type="match status" value="1"/>
</dbReference>
<name>A0A1F5G1J9_9BACT</name>
<dbReference type="InterPro" id="IPR036899">
    <property type="entry name" value="Ribosomal_uL13_sf"/>
</dbReference>
<dbReference type="InterPro" id="IPR005823">
    <property type="entry name" value="Ribosomal_uL13_bac-type"/>
</dbReference>
<dbReference type="GO" id="GO:0003729">
    <property type="term" value="F:mRNA binding"/>
    <property type="evidence" value="ECO:0007669"/>
    <property type="project" value="TreeGrafter"/>
</dbReference>
<dbReference type="PANTHER" id="PTHR11545:SF2">
    <property type="entry name" value="LARGE RIBOSOMAL SUBUNIT PROTEIN UL13M"/>
    <property type="match status" value="1"/>
</dbReference>
<comment type="similarity">
    <text evidence="1 4">Belongs to the universal ribosomal protein uL13 family.</text>
</comment>
<dbReference type="AlphaFoldDB" id="A0A1F5G1J9"/>
<evidence type="ECO:0000313" key="5">
    <source>
        <dbReference type="EMBL" id="OGD85746.1"/>
    </source>
</evidence>
<dbReference type="CDD" id="cd00392">
    <property type="entry name" value="Ribosomal_L13"/>
    <property type="match status" value="1"/>
</dbReference>
<dbReference type="EMBL" id="MFAV01000046">
    <property type="protein sequence ID" value="OGD85746.1"/>
    <property type="molecule type" value="Genomic_DNA"/>
</dbReference>
<accession>A0A1F5G1J9</accession>
<sequence length="138" mass="16023">MRKRKKQKNNRQRNWYLINAKGKILGRLATEVATILMGKNKPSYLSYLDLGDNVVVINAKDVRLSGRKEKQKTYTSYSGYPGGLKVKTFEEIKSARPQDLIYHAIQGMLPKNKLARQMIKKLYVYPGEEHPYKDKFKS</sequence>
<dbReference type="NCBIfam" id="TIGR01066">
    <property type="entry name" value="rplM_bact"/>
    <property type="match status" value="1"/>
</dbReference>
<dbReference type="GO" id="GO:0006412">
    <property type="term" value="P:translation"/>
    <property type="evidence" value="ECO:0007669"/>
    <property type="project" value="UniProtKB-UniRule"/>
</dbReference>